<evidence type="ECO:0000256" key="10">
    <source>
        <dbReference type="RuleBase" id="RU363047"/>
    </source>
</evidence>
<feature type="transmembrane region" description="Helical" evidence="10">
    <location>
        <begin position="71"/>
        <end position="90"/>
    </location>
</feature>
<evidence type="ECO:0000313" key="13">
    <source>
        <dbReference type="Proteomes" id="UP000694545"/>
    </source>
</evidence>
<name>A0A8D2IVN9_VARKO</name>
<keyword evidence="8 9" id="KW-0807">Transducer</keyword>
<evidence type="ECO:0000259" key="11">
    <source>
        <dbReference type="PROSITE" id="PS50262"/>
    </source>
</evidence>
<feature type="transmembrane region" description="Helical" evidence="10">
    <location>
        <begin position="34"/>
        <end position="59"/>
    </location>
</feature>
<feature type="transmembrane region" description="Helical" evidence="10">
    <location>
        <begin position="282"/>
        <end position="301"/>
    </location>
</feature>
<evidence type="ECO:0000256" key="8">
    <source>
        <dbReference type="ARBA" id="ARBA00023224"/>
    </source>
</evidence>
<keyword evidence="5 10" id="KW-0552">Olfaction</keyword>
<keyword evidence="9" id="KW-0675">Receptor</keyword>
<reference evidence="12" key="2">
    <citation type="submission" date="2025-09" db="UniProtKB">
        <authorList>
            <consortium name="Ensembl"/>
        </authorList>
    </citation>
    <scope>IDENTIFICATION</scope>
</reference>
<dbReference type="CDD" id="cd15225">
    <property type="entry name" value="7tmA_OR10A-like"/>
    <property type="match status" value="1"/>
</dbReference>
<dbReference type="InterPro" id="IPR017452">
    <property type="entry name" value="GPCR_Rhodpsn_7TM"/>
</dbReference>
<proteinExistence type="inferred from homology"/>
<evidence type="ECO:0000256" key="3">
    <source>
        <dbReference type="ARBA" id="ARBA00022606"/>
    </source>
</evidence>
<dbReference type="Proteomes" id="UP000694545">
    <property type="component" value="Unplaced"/>
</dbReference>
<evidence type="ECO:0000256" key="2">
    <source>
        <dbReference type="ARBA" id="ARBA00022475"/>
    </source>
</evidence>
<evidence type="ECO:0000256" key="4">
    <source>
        <dbReference type="ARBA" id="ARBA00022692"/>
    </source>
</evidence>
<keyword evidence="6 10" id="KW-1133">Transmembrane helix</keyword>
<dbReference type="PRINTS" id="PR00237">
    <property type="entry name" value="GPCRRHODOPSN"/>
</dbReference>
<feature type="transmembrane region" description="Helical" evidence="10">
    <location>
        <begin position="110"/>
        <end position="129"/>
    </location>
</feature>
<keyword evidence="7 10" id="KW-0472">Membrane</keyword>
<evidence type="ECO:0000256" key="9">
    <source>
        <dbReference type="RuleBase" id="RU000688"/>
    </source>
</evidence>
<dbReference type="InterPro" id="IPR000725">
    <property type="entry name" value="Olfact_rcpt"/>
</dbReference>
<dbReference type="GO" id="GO:0004930">
    <property type="term" value="F:G protein-coupled receptor activity"/>
    <property type="evidence" value="ECO:0007669"/>
    <property type="project" value="UniProtKB-KW"/>
</dbReference>
<evidence type="ECO:0000256" key="1">
    <source>
        <dbReference type="ARBA" id="ARBA00004651"/>
    </source>
</evidence>
<feature type="transmembrane region" description="Helical" evidence="10">
    <location>
        <begin position="206"/>
        <end position="225"/>
    </location>
</feature>
<keyword evidence="13" id="KW-1185">Reference proteome</keyword>
<feature type="transmembrane region" description="Helical" evidence="10">
    <location>
        <begin position="149"/>
        <end position="171"/>
    </location>
</feature>
<dbReference type="SUPFAM" id="SSF81321">
    <property type="entry name" value="Family A G protein-coupled receptor-like"/>
    <property type="match status" value="1"/>
</dbReference>
<comment type="similarity">
    <text evidence="9">Belongs to the G-protein coupled receptor 1 family.</text>
</comment>
<reference evidence="12" key="1">
    <citation type="submission" date="2025-08" db="UniProtKB">
        <authorList>
            <consortium name="Ensembl"/>
        </authorList>
    </citation>
    <scope>IDENTIFICATION</scope>
</reference>
<comment type="subcellular location">
    <subcellularLocation>
        <location evidence="1 10">Cell membrane</location>
        <topology evidence="1 10">Multi-pass membrane protein</topology>
    </subcellularLocation>
</comment>
<dbReference type="PROSITE" id="PS00237">
    <property type="entry name" value="G_PROTEIN_RECEP_F1_1"/>
    <property type="match status" value="1"/>
</dbReference>
<keyword evidence="4 9" id="KW-0812">Transmembrane</keyword>
<feature type="transmembrane region" description="Helical" evidence="10">
    <location>
        <begin position="246"/>
        <end position="270"/>
    </location>
</feature>
<dbReference type="GO" id="GO:0005886">
    <property type="term" value="C:plasma membrane"/>
    <property type="evidence" value="ECO:0007669"/>
    <property type="project" value="UniProtKB-SubCell"/>
</dbReference>
<evidence type="ECO:0000313" key="12">
    <source>
        <dbReference type="Ensembl" id="ENSVKKP00000002785.1"/>
    </source>
</evidence>
<dbReference type="GO" id="GO:0004984">
    <property type="term" value="F:olfactory receptor activity"/>
    <property type="evidence" value="ECO:0007669"/>
    <property type="project" value="InterPro"/>
</dbReference>
<dbReference type="InterPro" id="IPR000276">
    <property type="entry name" value="GPCR_Rhodpsn"/>
</dbReference>
<protein>
    <recommendedName>
        <fullName evidence="10">Olfactory receptor</fullName>
    </recommendedName>
</protein>
<keyword evidence="9" id="KW-0297">G-protein coupled receptor</keyword>
<dbReference type="AlphaFoldDB" id="A0A8D2IVN9"/>
<dbReference type="Gene3D" id="1.20.1070.10">
    <property type="entry name" value="Rhodopsin 7-helix transmembrane proteins"/>
    <property type="match status" value="1"/>
</dbReference>
<evidence type="ECO:0000256" key="5">
    <source>
        <dbReference type="ARBA" id="ARBA00022725"/>
    </source>
</evidence>
<accession>A0A8D2IVN9</accession>
<dbReference type="PRINTS" id="PR00245">
    <property type="entry name" value="OLFACTORYR"/>
</dbReference>
<dbReference type="FunFam" id="1.20.1070.10:FF:000001">
    <property type="entry name" value="Olfactory receptor"/>
    <property type="match status" value="1"/>
</dbReference>
<keyword evidence="2 10" id="KW-1003">Cell membrane</keyword>
<dbReference type="Ensembl" id="ENSVKKT00000002861.1">
    <property type="protein sequence ID" value="ENSVKKP00000002785.1"/>
    <property type="gene ID" value="ENSVKKG00000002189.1"/>
</dbReference>
<sequence>MNLKEVASLLKKENHTAFSEFILLGYSDAPNLQVLLFAIFLFIYADIILGNGLIIYITLTDPALHTPMYFFLRNLSFVEICYTSVTLPKMLENLVVEKRSISFLDCAAQIYFPLVLGGTECLLLAAMAYDRYVAICNPLHYVLIMNKQFCSALITLSVSVNVPIHGGQIYLVVVLPFCGSHEINNLFCDIPSLLDLACADTNMNRLIVFAVAIFVLIIPFFLILASYLRIISAVLKMSSAESQKKAFVTCSSHLIVVLLFYGSASIVYLTPRSKESVSINKLLSVFYIILVPLFNPIIYTLRNREVKASLQKLFRISNAK</sequence>
<dbReference type="Pfam" id="PF13853">
    <property type="entry name" value="7tm_4"/>
    <property type="match status" value="1"/>
</dbReference>
<evidence type="ECO:0000256" key="6">
    <source>
        <dbReference type="ARBA" id="ARBA00022989"/>
    </source>
</evidence>
<dbReference type="PROSITE" id="PS50262">
    <property type="entry name" value="G_PROTEIN_RECEP_F1_2"/>
    <property type="match status" value="1"/>
</dbReference>
<feature type="domain" description="G-protein coupled receptors family 1 profile" evidence="11">
    <location>
        <begin position="50"/>
        <end position="299"/>
    </location>
</feature>
<evidence type="ECO:0000256" key="7">
    <source>
        <dbReference type="ARBA" id="ARBA00023136"/>
    </source>
</evidence>
<keyword evidence="3 10" id="KW-0716">Sensory transduction</keyword>
<dbReference type="PANTHER" id="PTHR26453">
    <property type="entry name" value="OLFACTORY RECEPTOR"/>
    <property type="match status" value="1"/>
</dbReference>
<organism evidence="12 13">
    <name type="scientific">Varanus komodoensis</name>
    <name type="common">Komodo dragon</name>
    <dbReference type="NCBI Taxonomy" id="61221"/>
    <lineage>
        <taxon>Eukaryota</taxon>
        <taxon>Metazoa</taxon>
        <taxon>Chordata</taxon>
        <taxon>Craniata</taxon>
        <taxon>Vertebrata</taxon>
        <taxon>Euteleostomi</taxon>
        <taxon>Lepidosauria</taxon>
        <taxon>Squamata</taxon>
        <taxon>Bifurcata</taxon>
        <taxon>Unidentata</taxon>
        <taxon>Episquamata</taxon>
        <taxon>Toxicofera</taxon>
        <taxon>Anguimorpha</taxon>
        <taxon>Paleoanguimorpha</taxon>
        <taxon>Varanoidea</taxon>
        <taxon>Varanidae</taxon>
        <taxon>Varanus</taxon>
    </lineage>
</organism>
<dbReference type="OMA" id="MPIHVGQ"/>